<dbReference type="RefSeq" id="WP_191278552.1">
    <property type="nucleotide sequence ID" value="NZ_BNAD01000002.1"/>
</dbReference>
<evidence type="ECO:0000256" key="3">
    <source>
        <dbReference type="ARBA" id="ARBA00023163"/>
    </source>
</evidence>
<sequence length="322" mass="35055">MPDQRPRRGSPDVFDFEGDGDDAREWLDTAYDTSLRLRGPMGTVHHQRHEASGVSFDRLRIDAPVRFDADPMPVLVVVDVLDGEVEYTHGSVTDRGREGDTVLASGWGMPFSGGGPGYDVRNTGVSLDVLSEAIADIDPEMTSSDLAFSSFVPRSAAAGAQWRAVVDRLSGSTALDDPMSSAEATRLLANTLLHTFDNNVVGDGALAARDARDATQSTVRRAQRLIEERAHDELSLSDIAQACHVTPRALQYAFRRHLECTPHAYLRQVRLDLVHQALREGTAHSVGDVAARFGFFNPGRLATEYRAVFGENPGQTLLRSGG</sequence>
<dbReference type="InterPro" id="IPR050204">
    <property type="entry name" value="AraC_XylS_family_regulators"/>
</dbReference>
<dbReference type="InterPro" id="IPR009057">
    <property type="entry name" value="Homeodomain-like_sf"/>
</dbReference>
<evidence type="ECO:0000256" key="1">
    <source>
        <dbReference type="ARBA" id="ARBA00023015"/>
    </source>
</evidence>
<accession>A0ABQ3HKG8</accession>
<dbReference type="Gene3D" id="1.10.10.60">
    <property type="entry name" value="Homeodomain-like"/>
    <property type="match status" value="1"/>
</dbReference>
<reference evidence="6" key="1">
    <citation type="journal article" date="2019" name="Int. J. Syst. Evol. Microbiol.">
        <title>The Global Catalogue of Microorganisms (GCM) 10K type strain sequencing project: providing services to taxonomists for standard genome sequencing and annotation.</title>
        <authorList>
            <consortium name="The Broad Institute Genomics Platform"/>
            <consortium name="The Broad Institute Genome Sequencing Center for Infectious Disease"/>
            <person name="Wu L."/>
            <person name="Ma J."/>
        </authorList>
    </citation>
    <scope>NUCLEOTIDE SEQUENCE [LARGE SCALE GENOMIC DNA]</scope>
    <source>
        <strain evidence="6">CGMCC 1.12791</strain>
    </source>
</reference>
<dbReference type="Proteomes" id="UP000597341">
    <property type="component" value="Unassembled WGS sequence"/>
</dbReference>
<dbReference type="PANTHER" id="PTHR46796:SF12">
    <property type="entry name" value="HTH-TYPE DNA-BINDING TRANSCRIPTIONAL ACTIVATOR EUTR"/>
    <property type="match status" value="1"/>
</dbReference>
<dbReference type="PROSITE" id="PS00041">
    <property type="entry name" value="HTH_ARAC_FAMILY_1"/>
    <property type="match status" value="1"/>
</dbReference>
<organism evidence="5 6">
    <name type="scientific">Nocardioides flavus</name>
    <name type="common">ex Wang et al. 2016</name>
    <dbReference type="NCBI Taxonomy" id="2058780"/>
    <lineage>
        <taxon>Bacteria</taxon>
        <taxon>Bacillati</taxon>
        <taxon>Actinomycetota</taxon>
        <taxon>Actinomycetes</taxon>
        <taxon>Propionibacteriales</taxon>
        <taxon>Nocardioidaceae</taxon>
        <taxon>Nocardioides</taxon>
    </lineage>
</organism>
<dbReference type="SUPFAM" id="SSF46689">
    <property type="entry name" value="Homeodomain-like"/>
    <property type="match status" value="1"/>
</dbReference>
<protein>
    <recommendedName>
        <fullName evidence="4">HTH araC/xylS-type domain-containing protein</fullName>
    </recommendedName>
</protein>
<dbReference type="PANTHER" id="PTHR46796">
    <property type="entry name" value="HTH-TYPE TRANSCRIPTIONAL ACTIVATOR RHAS-RELATED"/>
    <property type="match status" value="1"/>
</dbReference>
<evidence type="ECO:0000313" key="6">
    <source>
        <dbReference type="Proteomes" id="UP000597341"/>
    </source>
</evidence>
<gene>
    <name evidence="5" type="ORF">GCM10011376_12790</name>
</gene>
<proteinExistence type="predicted"/>
<keyword evidence="2" id="KW-0238">DNA-binding</keyword>
<keyword evidence="1" id="KW-0805">Transcription regulation</keyword>
<dbReference type="EMBL" id="BNAD01000002">
    <property type="protein sequence ID" value="GHE16669.1"/>
    <property type="molecule type" value="Genomic_DNA"/>
</dbReference>
<feature type="domain" description="HTH araC/xylS-type" evidence="4">
    <location>
        <begin position="220"/>
        <end position="319"/>
    </location>
</feature>
<comment type="caution">
    <text evidence="5">The sequence shown here is derived from an EMBL/GenBank/DDBJ whole genome shotgun (WGS) entry which is preliminary data.</text>
</comment>
<evidence type="ECO:0000259" key="4">
    <source>
        <dbReference type="PROSITE" id="PS01124"/>
    </source>
</evidence>
<dbReference type="PROSITE" id="PS01124">
    <property type="entry name" value="HTH_ARAC_FAMILY_2"/>
    <property type="match status" value="1"/>
</dbReference>
<name>A0ABQ3HKG8_9ACTN</name>
<dbReference type="InterPro" id="IPR018062">
    <property type="entry name" value="HTH_AraC-typ_CS"/>
</dbReference>
<dbReference type="InterPro" id="IPR018060">
    <property type="entry name" value="HTH_AraC"/>
</dbReference>
<dbReference type="SMART" id="SM00342">
    <property type="entry name" value="HTH_ARAC"/>
    <property type="match status" value="1"/>
</dbReference>
<keyword evidence="6" id="KW-1185">Reference proteome</keyword>
<dbReference type="Pfam" id="PF12833">
    <property type="entry name" value="HTH_18"/>
    <property type="match status" value="1"/>
</dbReference>
<keyword evidence="3" id="KW-0804">Transcription</keyword>
<evidence type="ECO:0000256" key="2">
    <source>
        <dbReference type="ARBA" id="ARBA00023125"/>
    </source>
</evidence>
<evidence type="ECO:0000313" key="5">
    <source>
        <dbReference type="EMBL" id="GHE16669.1"/>
    </source>
</evidence>